<sequence length="120" mass="14242">MRFENTGLEKFRVDLNKLDEILPKHGLIRAGQWDYERVTYDRKFDIKEGIYYLRVQGYATEGDVGAHDAYIQLLKPILGKYYYPHGVEYGDDEYFPERLVEKCNQILEEVKKDLEPFNEA</sequence>
<dbReference type="AlphaFoldDB" id="A0A150LPY8"/>
<dbReference type="STRING" id="301148.B4135_2772"/>
<dbReference type="Gene3D" id="3.30.310.100">
    <property type="entry name" value="YugN-like"/>
    <property type="match status" value="1"/>
</dbReference>
<proteinExistence type="predicted"/>
<evidence type="ECO:0000313" key="1">
    <source>
        <dbReference type="EMBL" id="KYD14345.1"/>
    </source>
</evidence>
<evidence type="ECO:0008006" key="5">
    <source>
        <dbReference type="Google" id="ProtNLM"/>
    </source>
</evidence>
<gene>
    <name evidence="1" type="ORF">B4135_2772</name>
    <name evidence="2" type="ORF">C6P37_05450</name>
</gene>
<dbReference type="SUPFAM" id="SSF160755">
    <property type="entry name" value="YugN-like"/>
    <property type="match status" value="1"/>
</dbReference>
<dbReference type="PATRIC" id="fig|301148.3.peg.277"/>
<dbReference type="RefSeq" id="WP_020155653.1">
    <property type="nucleotide sequence ID" value="NZ_JBAIZG010000050.1"/>
</dbReference>
<dbReference type="OrthoDB" id="2679642at2"/>
<evidence type="ECO:0000313" key="2">
    <source>
        <dbReference type="EMBL" id="REJ29389.1"/>
    </source>
</evidence>
<dbReference type="Proteomes" id="UP000257014">
    <property type="component" value="Unassembled WGS sequence"/>
</dbReference>
<protein>
    <recommendedName>
        <fullName evidence="5">YugN-like family protein</fullName>
    </recommendedName>
</protein>
<evidence type="ECO:0000313" key="4">
    <source>
        <dbReference type="Proteomes" id="UP000257014"/>
    </source>
</evidence>
<dbReference type="Pfam" id="PF08868">
    <property type="entry name" value="YugN"/>
    <property type="match status" value="1"/>
</dbReference>
<organism evidence="1 3">
    <name type="scientific">Caldibacillus debilis</name>
    <dbReference type="NCBI Taxonomy" id="301148"/>
    <lineage>
        <taxon>Bacteria</taxon>
        <taxon>Bacillati</taxon>
        <taxon>Bacillota</taxon>
        <taxon>Bacilli</taxon>
        <taxon>Bacillales</taxon>
        <taxon>Bacillaceae</taxon>
        <taxon>Caldibacillus</taxon>
    </lineage>
</organism>
<dbReference type="EMBL" id="QEWE01000014">
    <property type="protein sequence ID" value="REJ29389.1"/>
    <property type="molecule type" value="Genomic_DNA"/>
</dbReference>
<dbReference type="Proteomes" id="UP000075683">
    <property type="component" value="Unassembled WGS sequence"/>
</dbReference>
<reference evidence="2 4" key="2">
    <citation type="submission" date="2018-03" db="EMBL/GenBank/DDBJ databases">
        <authorList>
            <person name="Keele B.F."/>
        </authorList>
    </citation>
    <scope>NUCLEOTIDE SEQUENCE [LARGE SCALE GENOMIC DNA]</scope>
    <source>
        <strain evidence="2">ZCTH4_d</strain>
    </source>
</reference>
<evidence type="ECO:0000313" key="3">
    <source>
        <dbReference type="Proteomes" id="UP000075683"/>
    </source>
</evidence>
<comment type="caution">
    <text evidence="1">The sequence shown here is derived from an EMBL/GenBank/DDBJ whole genome shotgun (WGS) entry which is preliminary data.</text>
</comment>
<accession>A0A150LPY8</accession>
<reference evidence="1 3" key="1">
    <citation type="submission" date="2016-01" db="EMBL/GenBank/DDBJ databases">
        <title>Draft Genome Sequences of Seven Thermophilic Sporeformers Isolated from Foods.</title>
        <authorList>
            <person name="Berendsen E.M."/>
            <person name="Wells-Bennik M.H."/>
            <person name="Krawcyk A.O."/>
            <person name="De Jong A."/>
            <person name="Holsappel S."/>
            <person name="Eijlander R.T."/>
            <person name="Kuipers O.P."/>
        </authorList>
    </citation>
    <scope>NUCLEOTIDE SEQUENCE [LARGE SCALE GENOMIC DNA]</scope>
    <source>
        <strain evidence="1 3">B4135</strain>
    </source>
</reference>
<dbReference type="InterPro" id="IPR014967">
    <property type="entry name" value="Uncharacterised_YugN-like"/>
</dbReference>
<dbReference type="InterPro" id="IPR036491">
    <property type="entry name" value="YugN-like_sf"/>
</dbReference>
<dbReference type="EMBL" id="LQYT01000073">
    <property type="protein sequence ID" value="KYD14345.1"/>
    <property type="molecule type" value="Genomic_DNA"/>
</dbReference>
<name>A0A150LPY8_9BACI</name>